<evidence type="ECO:0000313" key="1">
    <source>
        <dbReference type="EMBL" id="MFK2853025.1"/>
    </source>
</evidence>
<evidence type="ECO:0000313" key="2">
    <source>
        <dbReference type="Proteomes" id="UP001620409"/>
    </source>
</evidence>
<evidence type="ECO:0008006" key="3">
    <source>
        <dbReference type="Google" id="ProtNLM"/>
    </source>
</evidence>
<organism evidence="1 2">
    <name type="scientific">Dyella humi</name>
    <dbReference type="NCBI Taxonomy" id="1770547"/>
    <lineage>
        <taxon>Bacteria</taxon>
        <taxon>Pseudomonadati</taxon>
        <taxon>Pseudomonadota</taxon>
        <taxon>Gammaproteobacteria</taxon>
        <taxon>Lysobacterales</taxon>
        <taxon>Rhodanobacteraceae</taxon>
        <taxon>Dyella</taxon>
    </lineage>
</organism>
<protein>
    <recommendedName>
        <fullName evidence="3">Tannase/feruloyl esterase family alpha/beta hydrolase</fullName>
    </recommendedName>
</protein>
<dbReference type="EMBL" id="JADIKI010000019">
    <property type="protein sequence ID" value="MFK2853025.1"/>
    <property type="molecule type" value="Genomic_DNA"/>
</dbReference>
<keyword evidence="2" id="KW-1185">Reference proteome</keyword>
<gene>
    <name evidence="1" type="ORF">ISP18_00265</name>
</gene>
<reference evidence="1 2" key="1">
    <citation type="submission" date="2020-10" db="EMBL/GenBank/DDBJ databases">
        <title>Phylogeny of dyella-like bacteria.</title>
        <authorList>
            <person name="Fu J."/>
        </authorList>
    </citation>
    <scope>NUCLEOTIDE SEQUENCE [LARGE SCALE GENOMIC DNA]</scope>
    <source>
        <strain evidence="1 2">DHG40</strain>
    </source>
</reference>
<dbReference type="RefSeq" id="WP_380007447.1">
    <property type="nucleotide sequence ID" value="NZ_JADIKI010000019.1"/>
</dbReference>
<accession>A0ABW8ICY1</accession>
<dbReference type="Proteomes" id="UP001620409">
    <property type="component" value="Unassembled WGS sequence"/>
</dbReference>
<name>A0ABW8ICY1_9GAMM</name>
<sequence length="84" mass="9111">MVHKRASASGTTATQTYAAWWGQCGFTTIFRTLGAAEIACNAPSGYPANYGPPTFCAWIEASLTHCYETYYFPEYLALIGARGS</sequence>
<proteinExistence type="predicted"/>
<comment type="caution">
    <text evidence="1">The sequence shown here is derived from an EMBL/GenBank/DDBJ whole genome shotgun (WGS) entry which is preliminary data.</text>
</comment>